<evidence type="ECO:0000256" key="6">
    <source>
        <dbReference type="ARBA" id="ARBA00022723"/>
    </source>
</evidence>
<dbReference type="Pfam" id="PF00173">
    <property type="entry name" value="Cyt-b5"/>
    <property type="match status" value="1"/>
</dbReference>
<reference evidence="16" key="1">
    <citation type="submission" date="2022-07" db="EMBL/GenBank/DDBJ databases">
        <title>Phylogenomic reconstructions and comparative analyses of Kickxellomycotina fungi.</title>
        <authorList>
            <person name="Reynolds N.K."/>
            <person name="Stajich J.E."/>
            <person name="Barry K."/>
            <person name="Grigoriev I.V."/>
            <person name="Crous P."/>
            <person name="Smith M.E."/>
        </authorList>
    </citation>
    <scope>NUCLEOTIDE SEQUENCE</scope>
    <source>
        <strain evidence="16">RSA 476</strain>
    </source>
</reference>
<keyword evidence="10" id="KW-0496">Mitochondrion</keyword>
<dbReference type="EMBL" id="JANBUY010000025">
    <property type="protein sequence ID" value="KAJ2867112.1"/>
    <property type="molecule type" value="Genomic_DNA"/>
</dbReference>
<dbReference type="AlphaFoldDB" id="A0A9W8IUZ8"/>
<evidence type="ECO:0000256" key="7">
    <source>
        <dbReference type="ARBA" id="ARBA00022737"/>
    </source>
</evidence>
<accession>A0A9W8IUZ8</accession>
<dbReference type="FunFam" id="3.10.120.10:FF:000002">
    <property type="entry name" value="Cytochrome b5 type B"/>
    <property type="match status" value="1"/>
</dbReference>
<keyword evidence="7" id="KW-0677">Repeat</keyword>
<dbReference type="GO" id="GO:0006839">
    <property type="term" value="P:mitochondrial transport"/>
    <property type="evidence" value="ECO:0007669"/>
    <property type="project" value="TreeGrafter"/>
</dbReference>
<dbReference type="PROSITE" id="PS50255">
    <property type="entry name" value="CYTOCHROME_B5_2"/>
    <property type="match status" value="1"/>
</dbReference>
<evidence type="ECO:0000256" key="12">
    <source>
        <dbReference type="PROSITE-ProRule" id="PRU00282"/>
    </source>
</evidence>
<evidence type="ECO:0000256" key="3">
    <source>
        <dbReference type="ARBA" id="ARBA00022448"/>
    </source>
</evidence>
<dbReference type="SUPFAM" id="SSF55856">
    <property type="entry name" value="Cytochrome b5-like heme/steroid binding domain"/>
    <property type="match status" value="1"/>
</dbReference>
<dbReference type="PROSITE" id="PS00191">
    <property type="entry name" value="CYTOCHROME_B5_1"/>
    <property type="match status" value="1"/>
</dbReference>
<dbReference type="Proteomes" id="UP001140074">
    <property type="component" value="Unassembled WGS sequence"/>
</dbReference>
<comment type="caution">
    <text evidence="16">The sequence shown here is derived from an EMBL/GenBank/DDBJ whole genome shotgun (WGS) entry which is preliminary data.</text>
</comment>
<evidence type="ECO:0000313" key="16">
    <source>
        <dbReference type="EMBL" id="KAJ2867112.1"/>
    </source>
</evidence>
<evidence type="ECO:0000256" key="1">
    <source>
        <dbReference type="ARBA" id="ARBA00004225"/>
    </source>
</evidence>
<evidence type="ECO:0000256" key="9">
    <source>
        <dbReference type="ARBA" id="ARBA00023004"/>
    </source>
</evidence>
<protein>
    <submittedName>
        <fullName evidence="16">Carnitine transporter</fullName>
    </submittedName>
</protein>
<sequence length="395" mass="42276">MSEVTTYTGEQIQQHATREDIWIVVHGKVYDVTKFLDEHPGGEEVILEHAGIDATEAFEDIGHSDDARDLLKDYFIGDLEVEYLAASMSSTELAVIAPEEKPKVATGGTSGVKSFLSGGFGGMCLVAAGHPLDLLKVRMQTSTQYKSTMDCFRKTLAESGIRGMYRGMAAPLVGATPVFAICFWGYDQGQKIMRYAYNLSPTDKLSTNQILFAGGFSAIPTTAVMAPMERIKCTLQVGAANSTGVAYKGPADAAMGIIRTGGFRSLFKGTCATLLRDVPGSVAYFGAYELIKKKLTNQSAGQGSISPLAIVTAGGLAGMANWAVAIPPDVLKSRLQTSPEGKYTGVRQVFVEMMRVEGPGALFRGIGPAMLRAFPANAACFLGVELSLQFMNTLW</sequence>
<comment type="similarity">
    <text evidence="2 13">Belongs to the mitochondrial carrier (TC 2.A.29) family.</text>
</comment>
<evidence type="ECO:0000256" key="4">
    <source>
        <dbReference type="ARBA" id="ARBA00022617"/>
    </source>
</evidence>
<keyword evidence="9 14" id="KW-0408">Iron</keyword>
<keyword evidence="11 12" id="KW-0472">Membrane</keyword>
<dbReference type="GO" id="GO:1902603">
    <property type="term" value="P:carnitine transmembrane transport"/>
    <property type="evidence" value="ECO:0007669"/>
    <property type="project" value="TreeGrafter"/>
</dbReference>
<feature type="repeat" description="Solcar" evidence="12">
    <location>
        <begin position="205"/>
        <end position="294"/>
    </location>
</feature>
<dbReference type="GO" id="GO:0020037">
    <property type="term" value="F:heme binding"/>
    <property type="evidence" value="ECO:0007669"/>
    <property type="project" value="UniProtKB-UniRule"/>
</dbReference>
<dbReference type="Pfam" id="PF00153">
    <property type="entry name" value="Mito_carr"/>
    <property type="match status" value="3"/>
</dbReference>
<keyword evidence="17" id="KW-1185">Reference proteome</keyword>
<dbReference type="PANTHER" id="PTHR45624">
    <property type="entry name" value="MITOCHONDRIAL BASIC AMINO ACIDS TRANSPORTER-RELATED"/>
    <property type="match status" value="1"/>
</dbReference>
<proteinExistence type="inferred from homology"/>
<dbReference type="Gene3D" id="1.50.40.10">
    <property type="entry name" value="Mitochondrial carrier domain"/>
    <property type="match status" value="2"/>
</dbReference>
<dbReference type="GO" id="GO:0015227">
    <property type="term" value="F:O-acyl-L-carnitine transmembrane transporter activity"/>
    <property type="evidence" value="ECO:0007669"/>
    <property type="project" value="TreeGrafter"/>
</dbReference>
<dbReference type="InterPro" id="IPR023395">
    <property type="entry name" value="MCP_dom_sf"/>
</dbReference>
<evidence type="ECO:0000256" key="11">
    <source>
        <dbReference type="ARBA" id="ARBA00023136"/>
    </source>
</evidence>
<dbReference type="InterPro" id="IPR001199">
    <property type="entry name" value="Cyt_B5-like_heme/steroid-bd"/>
</dbReference>
<organism evidence="16 17">
    <name type="scientific">Coemansia aciculifera</name>
    <dbReference type="NCBI Taxonomy" id="417176"/>
    <lineage>
        <taxon>Eukaryota</taxon>
        <taxon>Fungi</taxon>
        <taxon>Fungi incertae sedis</taxon>
        <taxon>Zoopagomycota</taxon>
        <taxon>Kickxellomycotina</taxon>
        <taxon>Kickxellomycetes</taxon>
        <taxon>Kickxellales</taxon>
        <taxon>Kickxellaceae</taxon>
        <taxon>Coemansia</taxon>
    </lineage>
</organism>
<dbReference type="InterPro" id="IPR018108">
    <property type="entry name" value="MCP_transmembrane"/>
</dbReference>
<dbReference type="PANTHER" id="PTHR45624:SF4">
    <property type="entry name" value="CONGESTED-LIKE TRACHEA PROTEIN-RELATED"/>
    <property type="match status" value="1"/>
</dbReference>
<gene>
    <name evidence="16" type="primary">CRC1</name>
    <name evidence="16" type="ORF">GGH94_001091</name>
</gene>
<dbReference type="PROSITE" id="PS50920">
    <property type="entry name" value="SOLCAR"/>
    <property type="match status" value="3"/>
</dbReference>
<feature type="domain" description="Cytochrome b5 heme-binding" evidence="15">
    <location>
        <begin position="4"/>
        <end position="80"/>
    </location>
</feature>
<evidence type="ECO:0000259" key="15">
    <source>
        <dbReference type="PROSITE" id="PS50255"/>
    </source>
</evidence>
<evidence type="ECO:0000256" key="8">
    <source>
        <dbReference type="ARBA" id="ARBA00022989"/>
    </source>
</evidence>
<keyword evidence="5 12" id="KW-0812">Transmembrane</keyword>
<feature type="repeat" description="Solcar" evidence="12">
    <location>
        <begin position="109"/>
        <end position="192"/>
    </location>
</feature>
<dbReference type="GO" id="GO:0046872">
    <property type="term" value="F:metal ion binding"/>
    <property type="evidence" value="ECO:0007669"/>
    <property type="project" value="UniProtKB-UniRule"/>
</dbReference>
<evidence type="ECO:0000256" key="13">
    <source>
        <dbReference type="RuleBase" id="RU000488"/>
    </source>
</evidence>
<evidence type="ECO:0000256" key="14">
    <source>
        <dbReference type="RuleBase" id="RU362121"/>
    </source>
</evidence>
<keyword evidence="6 14" id="KW-0479">Metal-binding</keyword>
<keyword evidence="3 13" id="KW-0813">Transport</keyword>
<dbReference type="InterPro" id="IPR050567">
    <property type="entry name" value="Mitochondrial_Carrier"/>
</dbReference>
<comment type="similarity">
    <text evidence="14">Belongs to the cytochrome b5 family.</text>
</comment>
<dbReference type="InterPro" id="IPR018506">
    <property type="entry name" value="Cyt_B5_heme-BS"/>
</dbReference>
<dbReference type="PRINTS" id="PR00363">
    <property type="entry name" value="CYTOCHROMEB5"/>
</dbReference>
<dbReference type="InterPro" id="IPR036400">
    <property type="entry name" value="Cyt_B5-like_heme/steroid_sf"/>
</dbReference>
<dbReference type="SUPFAM" id="SSF103506">
    <property type="entry name" value="Mitochondrial carrier"/>
    <property type="match status" value="1"/>
</dbReference>
<dbReference type="Gene3D" id="3.10.120.10">
    <property type="entry name" value="Cytochrome b5-like heme/steroid binding domain"/>
    <property type="match status" value="1"/>
</dbReference>
<evidence type="ECO:0000256" key="5">
    <source>
        <dbReference type="ARBA" id="ARBA00022692"/>
    </source>
</evidence>
<name>A0A9W8IUZ8_9FUNG</name>
<dbReference type="GO" id="GO:0031966">
    <property type="term" value="C:mitochondrial membrane"/>
    <property type="evidence" value="ECO:0007669"/>
    <property type="project" value="UniProtKB-SubCell"/>
</dbReference>
<dbReference type="SMART" id="SM01117">
    <property type="entry name" value="Cyt-b5"/>
    <property type="match status" value="1"/>
</dbReference>
<comment type="subcellular location">
    <subcellularLocation>
        <location evidence="1">Mitochondrion membrane</location>
        <topology evidence="1">Multi-pass membrane protein</topology>
    </subcellularLocation>
</comment>
<evidence type="ECO:0000256" key="10">
    <source>
        <dbReference type="ARBA" id="ARBA00023128"/>
    </source>
</evidence>
<evidence type="ECO:0000256" key="2">
    <source>
        <dbReference type="ARBA" id="ARBA00006375"/>
    </source>
</evidence>
<feature type="repeat" description="Solcar" evidence="12">
    <location>
        <begin position="305"/>
        <end position="390"/>
    </location>
</feature>
<keyword evidence="8" id="KW-1133">Transmembrane helix</keyword>
<evidence type="ECO:0000313" key="17">
    <source>
        <dbReference type="Proteomes" id="UP001140074"/>
    </source>
</evidence>
<keyword evidence="4 14" id="KW-0349">Heme</keyword>